<name>A0ABV7H9H5_9BURK</name>
<organism evidence="1 2">
    <name type="scientific">Piscinibacterium candidicorallinum</name>
    <dbReference type="NCBI Taxonomy" id="1793872"/>
    <lineage>
        <taxon>Bacteria</taxon>
        <taxon>Pseudomonadati</taxon>
        <taxon>Pseudomonadota</taxon>
        <taxon>Betaproteobacteria</taxon>
        <taxon>Burkholderiales</taxon>
        <taxon>Piscinibacterium</taxon>
    </lineage>
</organism>
<protein>
    <submittedName>
        <fullName evidence="1">GNAT family N-acetyltransferase</fullName>
    </submittedName>
</protein>
<dbReference type="InterPro" id="IPR007434">
    <property type="entry name" value="FemAB-like"/>
</dbReference>
<dbReference type="InterPro" id="IPR016181">
    <property type="entry name" value="Acyl_CoA_acyltransferase"/>
</dbReference>
<dbReference type="RefSeq" id="WP_377303959.1">
    <property type="nucleotide sequence ID" value="NZ_CP180191.1"/>
</dbReference>
<dbReference type="Proteomes" id="UP001595556">
    <property type="component" value="Unassembled WGS sequence"/>
</dbReference>
<accession>A0ABV7H9H5</accession>
<sequence>MTRSEKNYRTQVIPALAGYETAWDALVEHAAGGHVMLSSAYLGTMERTGCVGGRSGWSAQHLLLWDGDELAAACPLYVKAHSYGEYVFDWAWADAYERSGLPYYPKLLCALPFTPVPGARLLARDDAARAALVDVLTQAMDDNALSSVHVLFPDDASAATLQAAGWLKRSGVQFHWTNAGYSHFDEFLTQLSQKKRKNIRAERRAVHEHGLQFDWLDGRSAQPEHWRFFYRCYANTYREHHSTPYLNERFFLELAEASPDKVRLCMARDATSPIAASFFICDAGRLYGRYWGAMRFVPLLHFELCYYQAIEYAIAKKLQVFEGGAQGEHKMARGLMPVPTCSFHRLAHPEFAQAIERFLAREAGGIDQYLDDLNERTPFKRRSSVEQK</sequence>
<proteinExistence type="predicted"/>
<dbReference type="SUPFAM" id="SSF55729">
    <property type="entry name" value="Acyl-CoA N-acyltransferases (Nat)"/>
    <property type="match status" value="1"/>
</dbReference>
<reference evidence="2" key="1">
    <citation type="journal article" date="2019" name="Int. J. Syst. Evol. Microbiol.">
        <title>The Global Catalogue of Microorganisms (GCM) 10K type strain sequencing project: providing services to taxonomists for standard genome sequencing and annotation.</title>
        <authorList>
            <consortium name="The Broad Institute Genomics Platform"/>
            <consortium name="The Broad Institute Genome Sequencing Center for Infectious Disease"/>
            <person name="Wu L."/>
            <person name="Ma J."/>
        </authorList>
    </citation>
    <scope>NUCLEOTIDE SEQUENCE [LARGE SCALE GENOMIC DNA]</scope>
    <source>
        <strain evidence="2">KCTC 52168</strain>
    </source>
</reference>
<dbReference type="PANTHER" id="PTHR47017">
    <property type="entry name" value="ACYL-COA"/>
    <property type="match status" value="1"/>
</dbReference>
<evidence type="ECO:0000313" key="2">
    <source>
        <dbReference type="Proteomes" id="UP001595556"/>
    </source>
</evidence>
<dbReference type="EMBL" id="JBHRTI010000004">
    <property type="protein sequence ID" value="MFC3148226.1"/>
    <property type="molecule type" value="Genomic_DNA"/>
</dbReference>
<keyword evidence="2" id="KW-1185">Reference proteome</keyword>
<dbReference type="PANTHER" id="PTHR47017:SF1">
    <property type="entry name" value="ACYL-COA"/>
    <property type="match status" value="1"/>
</dbReference>
<dbReference type="Pfam" id="PF04339">
    <property type="entry name" value="FemAB_like"/>
    <property type="match status" value="1"/>
</dbReference>
<gene>
    <name evidence="1" type="ORF">ACFOEN_11300</name>
</gene>
<evidence type="ECO:0000313" key="1">
    <source>
        <dbReference type="EMBL" id="MFC3148226.1"/>
    </source>
</evidence>
<comment type="caution">
    <text evidence="1">The sequence shown here is derived from an EMBL/GenBank/DDBJ whole genome shotgun (WGS) entry which is preliminary data.</text>
</comment>
<dbReference type="Gene3D" id="3.40.630.30">
    <property type="match status" value="1"/>
</dbReference>